<keyword evidence="2" id="KW-1185">Reference proteome</keyword>
<reference evidence="1 2" key="2">
    <citation type="journal article" date="2022" name="Mol. Ecol. Resour.">
        <title>The genomes of chicory, endive, great burdock and yacon provide insights into Asteraceae paleo-polyploidization history and plant inulin production.</title>
        <authorList>
            <person name="Fan W."/>
            <person name="Wang S."/>
            <person name="Wang H."/>
            <person name="Wang A."/>
            <person name="Jiang F."/>
            <person name="Liu H."/>
            <person name="Zhao H."/>
            <person name="Xu D."/>
            <person name="Zhang Y."/>
        </authorList>
    </citation>
    <scope>NUCLEOTIDE SEQUENCE [LARGE SCALE GENOMIC DNA]</scope>
    <source>
        <strain evidence="2">cv. Niubang</strain>
    </source>
</reference>
<sequence length="80" mass="9295">MFISENEINSLISGRDEVWDVLNYALANHDLKYDGAMVLQLCAISFVALCIFNFFPLFSIDLFCVLVLDLSFHLVFYFCW</sequence>
<accession>A0ACB9DGK5</accession>
<dbReference type="EMBL" id="CM042049">
    <property type="protein sequence ID" value="KAI3745794.1"/>
    <property type="molecule type" value="Genomic_DNA"/>
</dbReference>
<gene>
    <name evidence="1" type="ORF">L6452_08203</name>
</gene>
<organism evidence="1 2">
    <name type="scientific">Arctium lappa</name>
    <name type="common">Greater burdock</name>
    <name type="synonym">Lappa major</name>
    <dbReference type="NCBI Taxonomy" id="4217"/>
    <lineage>
        <taxon>Eukaryota</taxon>
        <taxon>Viridiplantae</taxon>
        <taxon>Streptophyta</taxon>
        <taxon>Embryophyta</taxon>
        <taxon>Tracheophyta</taxon>
        <taxon>Spermatophyta</taxon>
        <taxon>Magnoliopsida</taxon>
        <taxon>eudicotyledons</taxon>
        <taxon>Gunneridae</taxon>
        <taxon>Pentapetalae</taxon>
        <taxon>asterids</taxon>
        <taxon>campanulids</taxon>
        <taxon>Asterales</taxon>
        <taxon>Asteraceae</taxon>
        <taxon>Carduoideae</taxon>
        <taxon>Cardueae</taxon>
        <taxon>Arctiinae</taxon>
        <taxon>Arctium</taxon>
    </lineage>
</organism>
<name>A0ACB9DGK5_ARCLA</name>
<evidence type="ECO:0000313" key="2">
    <source>
        <dbReference type="Proteomes" id="UP001055879"/>
    </source>
</evidence>
<reference evidence="2" key="1">
    <citation type="journal article" date="2022" name="Mol. Ecol. Resour.">
        <title>The genomes of chicory, endive, great burdock and yacon provide insights into Asteraceae palaeo-polyploidization history and plant inulin production.</title>
        <authorList>
            <person name="Fan W."/>
            <person name="Wang S."/>
            <person name="Wang H."/>
            <person name="Wang A."/>
            <person name="Jiang F."/>
            <person name="Liu H."/>
            <person name="Zhao H."/>
            <person name="Xu D."/>
            <person name="Zhang Y."/>
        </authorList>
    </citation>
    <scope>NUCLEOTIDE SEQUENCE [LARGE SCALE GENOMIC DNA]</scope>
    <source>
        <strain evidence="2">cv. Niubang</strain>
    </source>
</reference>
<protein>
    <submittedName>
        <fullName evidence="1">Uncharacterized protein</fullName>
    </submittedName>
</protein>
<proteinExistence type="predicted"/>
<comment type="caution">
    <text evidence="1">The sequence shown here is derived from an EMBL/GenBank/DDBJ whole genome shotgun (WGS) entry which is preliminary data.</text>
</comment>
<dbReference type="Proteomes" id="UP001055879">
    <property type="component" value="Linkage Group LG03"/>
</dbReference>
<evidence type="ECO:0000313" key="1">
    <source>
        <dbReference type="EMBL" id="KAI3745794.1"/>
    </source>
</evidence>